<dbReference type="Gene3D" id="3.30.70.920">
    <property type="match status" value="1"/>
</dbReference>
<keyword evidence="2" id="KW-0238">DNA-binding</keyword>
<evidence type="ECO:0000256" key="1">
    <source>
        <dbReference type="ARBA" id="ARBA00023015"/>
    </source>
</evidence>
<name>A0ABX8H202_9BACT</name>
<dbReference type="Pfam" id="PF13412">
    <property type="entry name" value="HTH_24"/>
    <property type="match status" value="1"/>
</dbReference>
<dbReference type="Gene3D" id="1.10.10.10">
    <property type="entry name" value="Winged helix-like DNA-binding domain superfamily/Winged helix DNA-binding domain"/>
    <property type="match status" value="1"/>
</dbReference>
<organism evidence="5 6">
    <name type="scientific">Flammeovirga kamogawensis</name>
    <dbReference type="NCBI Taxonomy" id="373891"/>
    <lineage>
        <taxon>Bacteria</taxon>
        <taxon>Pseudomonadati</taxon>
        <taxon>Bacteroidota</taxon>
        <taxon>Cytophagia</taxon>
        <taxon>Cytophagales</taxon>
        <taxon>Flammeovirgaceae</taxon>
        <taxon>Flammeovirga</taxon>
    </lineage>
</organism>
<protein>
    <submittedName>
        <fullName evidence="5">Lrp/AsnC ligand binding domain-containing protein</fullName>
    </submittedName>
</protein>
<sequence length="165" mass="18949">MEKIPEIDHVDIKILSELLKDAKTPYTEIAERIFVSGGTVHVRMKKMEKMGIVKGSTLDLDFSKLGYDITSFLGIYLEKSSLYEEVCTELEKIPEILNLHYTTGDWSIFVRIACRDTNHLRQVLHDKIQSISGISRTETFISLEEKFNRPLAFDESEMTGTDEEI</sequence>
<dbReference type="PANTHER" id="PTHR30154:SF34">
    <property type="entry name" value="TRANSCRIPTIONAL REGULATOR AZLB"/>
    <property type="match status" value="1"/>
</dbReference>
<evidence type="ECO:0000313" key="6">
    <source>
        <dbReference type="Proteomes" id="UP000682802"/>
    </source>
</evidence>
<proteinExistence type="predicted"/>
<dbReference type="InterPro" id="IPR011991">
    <property type="entry name" value="ArsR-like_HTH"/>
</dbReference>
<evidence type="ECO:0000256" key="3">
    <source>
        <dbReference type="ARBA" id="ARBA00023163"/>
    </source>
</evidence>
<dbReference type="PROSITE" id="PS50956">
    <property type="entry name" value="HTH_ASNC_2"/>
    <property type="match status" value="1"/>
</dbReference>
<dbReference type="RefSeq" id="WP_144075666.1">
    <property type="nucleotide sequence ID" value="NZ_CP076128.1"/>
</dbReference>
<dbReference type="InterPro" id="IPR036388">
    <property type="entry name" value="WH-like_DNA-bd_sf"/>
</dbReference>
<gene>
    <name evidence="5" type="ORF">KM029_06565</name>
</gene>
<dbReference type="InterPro" id="IPR000485">
    <property type="entry name" value="AsnC-type_HTH_dom"/>
</dbReference>
<evidence type="ECO:0000259" key="4">
    <source>
        <dbReference type="PROSITE" id="PS50956"/>
    </source>
</evidence>
<dbReference type="PANTHER" id="PTHR30154">
    <property type="entry name" value="LEUCINE-RESPONSIVE REGULATORY PROTEIN"/>
    <property type="match status" value="1"/>
</dbReference>
<dbReference type="InterPro" id="IPR019888">
    <property type="entry name" value="Tscrpt_reg_AsnC-like"/>
</dbReference>
<dbReference type="InterPro" id="IPR036390">
    <property type="entry name" value="WH_DNA-bd_sf"/>
</dbReference>
<keyword evidence="1" id="KW-0805">Transcription regulation</keyword>
<dbReference type="CDD" id="cd00090">
    <property type="entry name" value="HTH_ARSR"/>
    <property type="match status" value="1"/>
</dbReference>
<evidence type="ECO:0000256" key="2">
    <source>
        <dbReference type="ARBA" id="ARBA00023125"/>
    </source>
</evidence>
<dbReference type="SUPFAM" id="SSF46785">
    <property type="entry name" value="Winged helix' DNA-binding domain"/>
    <property type="match status" value="1"/>
</dbReference>
<dbReference type="PRINTS" id="PR00033">
    <property type="entry name" value="HTHASNC"/>
</dbReference>
<dbReference type="SMART" id="SM00344">
    <property type="entry name" value="HTH_ASNC"/>
    <property type="match status" value="1"/>
</dbReference>
<dbReference type="Proteomes" id="UP000682802">
    <property type="component" value="Chromosome 1"/>
</dbReference>
<keyword evidence="3" id="KW-0804">Transcription</keyword>
<dbReference type="EMBL" id="CP076128">
    <property type="protein sequence ID" value="QWG09170.1"/>
    <property type="molecule type" value="Genomic_DNA"/>
</dbReference>
<dbReference type="SUPFAM" id="SSF54909">
    <property type="entry name" value="Dimeric alpha+beta barrel"/>
    <property type="match status" value="1"/>
</dbReference>
<feature type="domain" description="HTH asnC-type" evidence="4">
    <location>
        <begin position="7"/>
        <end position="68"/>
    </location>
</feature>
<dbReference type="Pfam" id="PF01037">
    <property type="entry name" value="AsnC_trans_reg"/>
    <property type="match status" value="1"/>
</dbReference>
<accession>A0ABX8H202</accession>
<dbReference type="InterPro" id="IPR011008">
    <property type="entry name" value="Dimeric_a/b-barrel"/>
</dbReference>
<evidence type="ECO:0000313" key="5">
    <source>
        <dbReference type="EMBL" id="QWG09170.1"/>
    </source>
</evidence>
<reference evidence="5 6" key="1">
    <citation type="submission" date="2021-05" db="EMBL/GenBank/DDBJ databases">
        <title>Comparative genomic studies on the polysaccharide-degrading batcterial strains of the Flammeovirga genus.</title>
        <authorList>
            <person name="Zewei F."/>
            <person name="Zheng Z."/>
            <person name="Yu L."/>
            <person name="Ruyue G."/>
            <person name="Yanhong M."/>
            <person name="Yuanyuan C."/>
            <person name="Jingyan G."/>
            <person name="Wenjun H."/>
        </authorList>
    </citation>
    <scope>NUCLEOTIDE SEQUENCE [LARGE SCALE GENOMIC DNA]</scope>
    <source>
        <strain evidence="5 6">YS10</strain>
    </source>
</reference>
<keyword evidence="6" id="KW-1185">Reference proteome</keyword>
<dbReference type="InterPro" id="IPR019887">
    <property type="entry name" value="Tscrpt_reg_AsnC/Lrp_C"/>
</dbReference>